<gene>
    <name evidence="1" type="ORF">R0G89_05315</name>
</gene>
<sequence length="102" mass="11466">MQLTVNDNNEITAYATVGNIGGIEYTDDIPNNFYSDFKPAFFLFKDGKIYENPNYAKPVPNLPTGPTSLQQVVMQQEMTIAQMRQMLMQQNKDIAELKGANA</sequence>
<dbReference type="RefSeq" id="WP_317072113.1">
    <property type="nucleotide sequence ID" value="NZ_JAWJAV010000003.1"/>
</dbReference>
<reference evidence="1" key="1">
    <citation type="journal article" date="2023" name="PeerJ">
        <title>Selection and evaluation of lactic acid bacteria from chicken feces in Thailand as potential probiotics.</title>
        <authorList>
            <person name="Khurajog B."/>
            <person name="Disastra Y."/>
            <person name="Lawwyne L.D."/>
            <person name="Sirichokchatchawan W."/>
            <person name="Niyomtham W."/>
            <person name="Yindee J."/>
            <person name="Hampson D.J."/>
            <person name="Prapasarakul N."/>
        </authorList>
    </citation>
    <scope>NUCLEOTIDE SEQUENCE</scope>
    <source>
        <strain evidence="1">BF9</strain>
    </source>
</reference>
<name>A0AAW8YHW8_PEDAC</name>
<accession>A0AAW8YHW8</accession>
<dbReference type="Pfam" id="PF11192">
    <property type="entry name" value="DUF2977"/>
    <property type="match status" value="1"/>
</dbReference>
<dbReference type="EMBL" id="JAWJAV010000003">
    <property type="protein sequence ID" value="MDV2621149.1"/>
    <property type="molecule type" value="Genomic_DNA"/>
</dbReference>
<evidence type="ECO:0000313" key="2">
    <source>
        <dbReference type="Proteomes" id="UP001280897"/>
    </source>
</evidence>
<organism evidence="1 2">
    <name type="scientific">Pediococcus acidilactici</name>
    <dbReference type="NCBI Taxonomy" id="1254"/>
    <lineage>
        <taxon>Bacteria</taxon>
        <taxon>Bacillati</taxon>
        <taxon>Bacillota</taxon>
        <taxon>Bacilli</taxon>
        <taxon>Lactobacillales</taxon>
        <taxon>Lactobacillaceae</taxon>
        <taxon>Pediococcus</taxon>
        <taxon>Pediococcus acidilactici group</taxon>
    </lineage>
</organism>
<proteinExistence type="predicted"/>
<comment type="caution">
    <text evidence="1">The sequence shown here is derived from an EMBL/GenBank/DDBJ whole genome shotgun (WGS) entry which is preliminary data.</text>
</comment>
<protein>
    <submittedName>
        <fullName evidence="1">DUF2977 domain-containing protein</fullName>
    </submittedName>
</protein>
<reference evidence="1" key="2">
    <citation type="submission" date="2023-10" db="EMBL/GenBank/DDBJ databases">
        <authorList>
            <person name="Khurajog B."/>
        </authorList>
    </citation>
    <scope>NUCLEOTIDE SEQUENCE</scope>
    <source>
        <strain evidence="1">BF9</strain>
    </source>
</reference>
<evidence type="ECO:0000313" key="1">
    <source>
        <dbReference type="EMBL" id="MDV2621149.1"/>
    </source>
</evidence>
<dbReference type="AlphaFoldDB" id="A0AAW8YHW8"/>
<dbReference type="Proteomes" id="UP001280897">
    <property type="component" value="Unassembled WGS sequence"/>
</dbReference>
<dbReference type="InterPro" id="IPR021358">
    <property type="entry name" value="DUF2977"/>
</dbReference>